<evidence type="ECO:0000313" key="11">
    <source>
        <dbReference type="Proteomes" id="UP000290092"/>
    </source>
</evidence>
<dbReference type="InterPro" id="IPR005467">
    <property type="entry name" value="His_kinase_dom"/>
</dbReference>
<feature type="transmembrane region" description="Helical" evidence="8">
    <location>
        <begin position="6"/>
        <end position="26"/>
    </location>
</feature>
<feature type="transmembrane region" description="Helical" evidence="8">
    <location>
        <begin position="173"/>
        <end position="193"/>
    </location>
</feature>
<name>A0AAX2ACF5_9BACT</name>
<dbReference type="PANTHER" id="PTHR43065">
    <property type="entry name" value="SENSOR HISTIDINE KINASE"/>
    <property type="match status" value="1"/>
</dbReference>
<keyword evidence="5 10" id="KW-0418">Kinase</keyword>
<comment type="catalytic activity">
    <reaction evidence="1">
        <text>ATP + protein L-histidine = ADP + protein N-phospho-L-histidine.</text>
        <dbReference type="EC" id="2.7.13.3"/>
    </reaction>
</comment>
<sequence>MYDINIVLAYGVTFGILLMSILYTAIRYIYIKELFYLAYCLMQIFSLGYIITYSQLFFIPVIFEDIFLVFATIFAIVFAFVFFKVEFIPTFKNTKQLLYFTAFFIFALATVFYHYVLFEYLPYSVIYFLLFISVIFNINKGLKATLIYVLGWSFVCLFLYIMQIKSLYIQSGYIDLVLIAFAIEAVLFTLSLANKYKELKLQNLNYENMLLHQNRLAKSGSMIVNIAHQWRQPLNSLSYILINLKSKYESDNLTKEYFYKKFNQANEQLQFMSKTIDDFKDFYTPSKKKEEFYIKDSIQKAFTILNADIKQKRVNVSFDFHANEFLKVYGISNELSQVILTLIKNSIDAVKNENEPFIRVDVSSDSTWIKIEIEDNGCGVKAKDIPNLFKAYYTTKKEGFGIGLYLVKTIIEDSFMGKVEVKALKKGIKFIIFLEKSF</sequence>
<keyword evidence="8" id="KW-0472">Membrane</keyword>
<dbReference type="RefSeq" id="WP_114840565.1">
    <property type="nucleotide sequence ID" value="NZ_CP031219.1"/>
</dbReference>
<reference evidence="10 11" key="1">
    <citation type="submission" date="2017-09" db="EMBL/GenBank/DDBJ databases">
        <title>Genomics of the genus Arcobacter.</title>
        <authorList>
            <person name="Perez-Cataluna A."/>
            <person name="Figueras M.J."/>
            <person name="Salas-Masso N."/>
        </authorList>
    </citation>
    <scope>NUCLEOTIDE SEQUENCE [LARGE SCALE GENOMIC DNA]</scope>
    <source>
        <strain evidence="10 11">CECT 7386</strain>
    </source>
</reference>
<dbReference type="InterPro" id="IPR004358">
    <property type="entry name" value="Sig_transdc_His_kin-like_C"/>
</dbReference>
<organism evidence="10 11">
    <name type="scientific">Malaciobacter mytili LMG 24559</name>
    <dbReference type="NCBI Taxonomy" id="1032238"/>
    <lineage>
        <taxon>Bacteria</taxon>
        <taxon>Pseudomonadati</taxon>
        <taxon>Campylobacterota</taxon>
        <taxon>Epsilonproteobacteria</taxon>
        <taxon>Campylobacterales</taxon>
        <taxon>Arcobacteraceae</taxon>
        <taxon>Malaciobacter</taxon>
    </lineage>
</organism>
<dbReference type="Gene3D" id="3.30.565.10">
    <property type="entry name" value="Histidine kinase-like ATPase, C-terminal domain"/>
    <property type="match status" value="1"/>
</dbReference>
<feature type="transmembrane region" description="Helical" evidence="8">
    <location>
        <begin position="33"/>
        <end position="54"/>
    </location>
</feature>
<dbReference type="SUPFAM" id="SSF55874">
    <property type="entry name" value="ATPase domain of HSP90 chaperone/DNA topoisomerase II/histidine kinase"/>
    <property type="match status" value="1"/>
</dbReference>
<evidence type="ECO:0000313" key="10">
    <source>
        <dbReference type="EMBL" id="RXK13849.1"/>
    </source>
</evidence>
<proteinExistence type="predicted"/>
<keyword evidence="6" id="KW-0067">ATP-binding</keyword>
<keyword evidence="4" id="KW-0547">Nucleotide-binding</keyword>
<dbReference type="Proteomes" id="UP000290092">
    <property type="component" value="Unassembled WGS sequence"/>
</dbReference>
<dbReference type="EC" id="2.7.13.3" evidence="2"/>
<dbReference type="SMART" id="SM00387">
    <property type="entry name" value="HATPase_c"/>
    <property type="match status" value="1"/>
</dbReference>
<dbReference type="GO" id="GO:0005524">
    <property type="term" value="F:ATP binding"/>
    <property type="evidence" value="ECO:0007669"/>
    <property type="project" value="UniProtKB-KW"/>
</dbReference>
<evidence type="ECO:0000256" key="2">
    <source>
        <dbReference type="ARBA" id="ARBA00012438"/>
    </source>
</evidence>
<dbReference type="AlphaFoldDB" id="A0AAX2ACF5"/>
<dbReference type="Gene3D" id="1.10.287.130">
    <property type="match status" value="1"/>
</dbReference>
<dbReference type="Pfam" id="PF02518">
    <property type="entry name" value="HATPase_c"/>
    <property type="match status" value="1"/>
</dbReference>
<evidence type="ECO:0000256" key="1">
    <source>
        <dbReference type="ARBA" id="ARBA00000085"/>
    </source>
</evidence>
<evidence type="ECO:0000256" key="8">
    <source>
        <dbReference type="SAM" id="Phobius"/>
    </source>
</evidence>
<dbReference type="GO" id="GO:0000155">
    <property type="term" value="F:phosphorelay sensor kinase activity"/>
    <property type="evidence" value="ECO:0007669"/>
    <property type="project" value="InterPro"/>
</dbReference>
<feature type="domain" description="Histidine kinase" evidence="9">
    <location>
        <begin position="225"/>
        <end position="438"/>
    </location>
</feature>
<keyword evidence="11" id="KW-1185">Reference proteome</keyword>
<keyword evidence="8" id="KW-1133">Transmembrane helix</keyword>
<gene>
    <name evidence="10" type="ORF">CP985_12955</name>
</gene>
<dbReference type="InterPro" id="IPR003594">
    <property type="entry name" value="HATPase_dom"/>
</dbReference>
<dbReference type="InterPro" id="IPR036890">
    <property type="entry name" value="HATPase_C_sf"/>
</dbReference>
<comment type="caution">
    <text evidence="10">The sequence shown here is derived from an EMBL/GenBank/DDBJ whole genome shotgun (WGS) entry which is preliminary data.</text>
</comment>
<dbReference type="SUPFAM" id="SSF47384">
    <property type="entry name" value="Homodimeric domain of signal transducing histidine kinase"/>
    <property type="match status" value="1"/>
</dbReference>
<dbReference type="EMBL" id="NXID01000055">
    <property type="protein sequence ID" value="RXK13849.1"/>
    <property type="molecule type" value="Genomic_DNA"/>
</dbReference>
<dbReference type="PRINTS" id="PR00344">
    <property type="entry name" value="BCTRLSENSOR"/>
</dbReference>
<accession>A0AAX2ACF5</accession>
<dbReference type="Pfam" id="PF07695">
    <property type="entry name" value="7TMR-DISM_7TM"/>
    <property type="match status" value="1"/>
</dbReference>
<dbReference type="InterPro" id="IPR011623">
    <property type="entry name" value="7TMR_DISM_rcpt_extracell_dom1"/>
</dbReference>
<evidence type="ECO:0000256" key="4">
    <source>
        <dbReference type="ARBA" id="ARBA00022741"/>
    </source>
</evidence>
<protein>
    <recommendedName>
        <fullName evidence="2">histidine kinase</fullName>
        <ecNumber evidence="2">2.7.13.3</ecNumber>
    </recommendedName>
</protein>
<feature type="transmembrane region" description="Helical" evidence="8">
    <location>
        <begin position="97"/>
        <end position="115"/>
    </location>
</feature>
<keyword evidence="3" id="KW-0808">Transferase</keyword>
<evidence type="ECO:0000256" key="6">
    <source>
        <dbReference type="ARBA" id="ARBA00022840"/>
    </source>
</evidence>
<evidence type="ECO:0000256" key="7">
    <source>
        <dbReference type="ARBA" id="ARBA00023012"/>
    </source>
</evidence>
<evidence type="ECO:0000256" key="5">
    <source>
        <dbReference type="ARBA" id="ARBA00022777"/>
    </source>
</evidence>
<feature type="transmembrane region" description="Helical" evidence="8">
    <location>
        <begin position="145"/>
        <end position="161"/>
    </location>
</feature>
<evidence type="ECO:0000256" key="3">
    <source>
        <dbReference type="ARBA" id="ARBA00022679"/>
    </source>
</evidence>
<dbReference type="PANTHER" id="PTHR43065:SF46">
    <property type="entry name" value="C4-DICARBOXYLATE TRANSPORT SENSOR PROTEIN DCTB"/>
    <property type="match status" value="1"/>
</dbReference>
<keyword evidence="7" id="KW-0902">Two-component regulatory system</keyword>
<evidence type="ECO:0000259" key="9">
    <source>
        <dbReference type="PROSITE" id="PS50109"/>
    </source>
</evidence>
<feature type="transmembrane region" description="Helical" evidence="8">
    <location>
        <begin position="121"/>
        <end position="138"/>
    </location>
</feature>
<keyword evidence="8" id="KW-0812">Transmembrane</keyword>
<dbReference type="PROSITE" id="PS50109">
    <property type="entry name" value="HIS_KIN"/>
    <property type="match status" value="1"/>
</dbReference>
<dbReference type="KEGG" id="amyt:AMYT_0039"/>
<feature type="transmembrane region" description="Helical" evidence="8">
    <location>
        <begin position="66"/>
        <end position="85"/>
    </location>
</feature>
<dbReference type="InterPro" id="IPR036097">
    <property type="entry name" value="HisK_dim/P_sf"/>
</dbReference>